<feature type="signal peptide" evidence="3">
    <location>
        <begin position="1"/>
        <end position="18"/>
    </location>
</feature>
<feature type="transmembrane region" description="Helical" evidence="2">
    <location>
        <begin position="287"/>
        <end position="313"/>
    </location>
</feature>
<evidence type="ECO:0000256" key="3">
    <source>
        <dbReference type="SAM" id="SignalP"/>
    </source>
</evidence>
<proteinExistence type="predicted"/>
<dbReference type="EMBL" id="NLAX01000010">
    <property type="protein sequence ID" value="PKS09353.1"/>
    <property type="molecule type" value="Genomic_DNA"/>
</dbReference>
<comment type="caution">
    <text evidence="5">The sequence shown here is derived from an EMBL/GenBank/DDBJ whole genome shotgun (WGS) entry which is preliminary data.</text>
</comment>
<keyword evidence="2" id="KW-0472">Membrane</keyword>
<keyword evidence="2" id="KW-0812">Transmembrane</keyword>
<dbReference type="AlphaFoldDB" id="A0A2N3NA93"/>
<evidence type="ECO:0000313" key="6">
    <source>
        <dbReference type="Proteomes" id="UP000233524"/>
    </source>
</evidence>
<gene>
    <name evidence="5" type="ORF">jhhlp_003967</name>
</gene>
<dbReference type="Proteomes" id="UP000233524">
    <property type="component" value="Unassembled WGS sequence"/>
</dbReference>
<feature type="compositionally biased region" description="Gly residues" evidence="1">
    <location>
        <begin position="222"/>
        <end position="236"/>
    </location>
</feature>
<feature type="domain" description="DUF7728" evidence="4">
    <location>
        <begin position="44"/>
        <end position="184"/>
    </location>
</feature>
<keyword evidence="6" id="KW-1185">Reference proteome</keyword>
<evidence type="ECO:0000256" key="2">
    <source>
        <dbReference type="SAM" id="Phobius"/>
    </source>
</evidence>
<feature type="compositionally biased region" description="Basic residues" evidence="1">
    <location>
        <begin position="262"/>
        <end position="271"/>
    </location>
</feature>
<name>A0A2N3NA93_9PEZI</name>
<organism evidence="5 6">
    <name type="scientific">Lomentospora prolificans</name>
    <dbReference type="NCBI Taxonomy" id="41688"/>
    <lineage>
        <taxon>Eukaryota</taxon>
        <taxon>Fungi</taxon>
        <taxon>Dikarya</taxon>
        <taxon>Ascomycota</taxon>
        <taxon>Pezizomycotina</taxon>
        <taxon>Sordariomycetes</taxon>
        <taxon>Hypocreomycetidae</taxon>
        <taxon>Microascales</taxon>
        <taxon>Microascaceae</taxon>
        <taxon>Lomentospora</taxon>
    </lineage>
</organism>
<dbReference type="VEuPathDB" id="FungiDB:jhhlp_003967"/>
<accession>A0A2N3NA93</accession>
<feature type="chain" id="PRO_5014781521" description="DUF7728 domain-containing protein" evidence="3">
    <location>
        <begin position="19"/>
        <end position="370"/>
    </location>
</feature>
<feature type="compositionally biased region" description="Pro residues" evidence="1">
    <location>
        <begin position="237"/>
        <end position="252"/>
    </location>
</feature>
<dbReference type="PANTHER" id="PTHR40622">
    <property type="match status" value="1"/>
</dbReference>
<keyword evidence="3" id="KW-0732">Signal</keyword>
<dbReference type="InterPro" id="IPR056145">
    <property type="entry name" value="DUF7728"/>
</dbReference>
<reference evidence="5 6" key="1">
    <citation type="journal article" date="2017" name="G3 (Bethesda)">
        <title>First Draft Genome Sequence of the Pathogenic Fungus Lomentospora prolificans (Formerly Scedosporium prolificans).</title>
        <authorList>
            <person name="Luo R."/>
            <person name="Zimin A."/>
            <person name="Workman R."/>
            <person name="Fan Y."/>
            <person name="Pertea G."/>
            <person name="Grossman N."/>
            <person name="Wear M.P."/>
            <person name="Jia B."/>
            <person name="Miller H."/>
            <person name="Casadevall A."/>
            <person name="Timp W."/>
            <person name="Zhang S.X."/>
            <person name="Salzberg S.L."/>
        </authorList>
    </citation>
    <scope>NUCLEOTIDE SEQUENCE [LARGE SCALE GENOMIC DNA]</scope>
    <source>
        <strain evidence="5 6">JHH-5317</strain>
    </source>
</reference>
<dbReference type="InParanoid" id="A0A2N3NA93"/>
<dbReference type="PANTHER" id="PTHR40622:SF1">
    <property type="match status" value="1"/>
</dbReference>
<evidence type="ECO:0000313" key="5">
    <source>
        <dbReference type="EMBL" id="PKS09353.1"/>
    </source>
</evidence>
<dbReference type="Pfam" id="PF24854">
    <property type="entry name" value="DUF7728"/>
    <property type="match status" value="1"/>
</dbReference>
<feature type="region of interest" description="Disordered" evidence="1">
    <location>
        <begin position="215"/>
        <end position="271"/>
    </location>
</feature>
<dbReference type="OrthoDB" id="5409353at2759"/>
<evidence type="ECO:0000256" key="1">
    <source>
        <dbReference type="SAM" id="MobiDB-lite"/>
    </source>
</evidence>
<sequence length="370" mass="39228">MLVKSVLSAGLAVTAAQAFVIIPVADADRAISDLLPFDAPARAEEQSIDIACPGCPLEIQSAIVNDVPNHLEMTFSIDRSANGDSLLANGFELYPNPDPFTNSLVAPQVPDAGDMTHGKVQQLGYRFHVYPIAKEQEGQQLELIGVDLQIVEVAGAFVSGIPDVKIQLVKNGDSLAIANIQTVEAIPEPGADCTTLFCKWKAIIAHKIATLRRPGPPCHGAPGHGPGPHGMPGGMPHGPPHSPHHPTMPPSVVPEGQFHHPGPFRHGPHGHRHHGVAHVLMMIISHVLLPILIGIVVGVSASLIGMVLVSITMRVYNAVRGHRSAPDQPPSYKADPSEAAVSEEKAGLMEEPEDLEPPPSYSDENPASKV</sequence>
<protein>
    <recommendedName>
        <fullName evidence="4">DUF7728 domain-containing protein</fullName>
    </recommendedName>
</protein>
<evidence type="ECO:0000259" key="4">
    <source>
        <dbReference type="Pfam" id="PF24854"/>
    </source>
</evidence>
<feature type="region of interest" description="Disordered" evidence="1">
    <location>
        <begin position="321"/>
        <end position="370"/>
    </location>
</feature>
<keyword evidence="2" id="KW-1133">Transmembrane helix</keyword>